<sequence length="194" mass="19132">MPSESPQPDRARLSRPVLLRAAVALAFGGATVFWGQPTTAGAAWVFAAYVWLLLAAEVWLVRSERPAPSRVSALAGLVAFALGALAAVVPLVAPTDGVLGGAGAAALVLVGASDVARGIIARRAPSSGVAPLARDLLIVGIVTAGAGVLLPFFAGLGPHALLGVAGGAAVIAGVLFVIAGLSLRHDAAASARVA</sequence>
<keyword evidence="1" id="KW-1133">Transmembrane helix</keyword>
<organism evidence="2 3">
    <name type="scientific">Sinomonas terricola</name>
    <dbReference type="NCBI Taxonomy" id="3110330"/>
    <lineage>
        <taxon>Bacteria</taxon>
        <taxon>Bacillati</taxon>
        <taxon>Actinomycetota</taxon>
        <taxon>Actinomycetes</taxon>
        <taxon>Micrococcales</taxon>
        <taxon>Micrococcaceae</taxon>
        <taxon>Sinomonas</taxon>
    </lineage>
</organism>
<keyword evidence="1" id="KW-0812">Transmembrane</keyword>
<feature type="transmembrane region" description="Helical" evidence="1">
    <location>
        <begin position="160"/>
        <end position="183"/>
    </location>
</feature>
<feature type="transmembrane region" description="Helical" evidence="1">
    <location>
        <begin position="73"/>
        <end position="93"/>
    </location>
</feature>
<evidence type="ECO:0000313" key="3">
    <source>
        <dbReference type="Proteomes" id="UP001304769"/>
    </source>
</evidence>
<dbReference type="EMBL" id="JAYGGQ010000009">
    <property type="protein sequence ID" value="MEA5455481.1"/>
    <property type="molecule type" value="Genomic_DNA"/>
</dbReference>
<feature type="transmembrane region" description="Helical" evidence="1">
    <location>
        <begin position="17"/>
        <end position="35"/>
    </location>
</feature>
<feature type="transmembrane region" description="Helical" evidence="1">
    <location>
        <begin position="99"/>
        <end position="120"/>
    </location>
</feature>
<accession>A0ABU5T8R2</accession>
<reference evidence="2 3" key="1">
    <citation type="submission" date="2023-12" db="EMBL/GenBank/DDBJ databases">
        <title>Sinomonas terricola sp. nov, isolated from litchi orchard soil in Guangdong, PR China.</title>
        <authorList>
            <person name="Jiaxin W."/>
            <person name="Yang Z."/>
            <person name="Honghui Z."/>
        </authorList>
    </citation>
    <scope>NUCLEOTIDE SEQUENCE [LARGE SCALE GENOMIC DNA]</scope>
    <source>
        <strain evidence="2 3">JGH33</strain>
    </source>
</reference>
<feature type="transmembrane region" description="Helical" evidence="1">
    <location>
        <begin position="41"/>
        <end position="61"/>
    </location>
</feature>
<keyword evidence="1" id="KW-0472">Membrane</keyword>
<comment type="caution">
    <text evidence="2">The sequence shown here is derived from an EMBL/GenBank/DDBJ whole genome shotgun (WGS) entry which is preliminary data.</text>
</comment>
<evidence type="ECO:0000256" key="1">
    <source>
        <dbReference type="SAM" id="Phobius"/>
    </source>
</evidence>
<keyword evidence="3" id="KW-1185">Reference proteome</keyword>
<name>A0ABU5T8R2_9MICC</name>
<protein>
    <recommendedName>
        <fullName evidence="4">DUF308 domain-containing protein</fullName>
    </recommendedName>
</protein>
<gene>
    <name evidence="2" type="ORF">SPF06_12175</name>
</gene>
<feature type="transmembrane region" description="Helical" evidence="1">
    <location>
        <begin position="132"/>
        <end position="154"/>
    </location>
</feature>
<dbReference type="RefSeq" id="WP_323279344.1">
    <property type="nucleotide sequence ID" value="NZ_JAYGGQ010000009.1"/>
</dbReference>
<proteinExistence type="predicted"/>
<dbReference type="InterPro" id="IPR006311">
    <property type="entry name" value="TAT_signal"/>
</dbReference>
<evidence type="ECO:0008006" key="4">
    <source>
        <dbReference type="Google" id="ProtNLM"/>
    </source>
</evidence>
<evidence type="ECO:0000313" key="2">
    <source>
        <dbReference type="EMBL" id="MEA5455481.1"/>
    </source>
</evidence>
<dbReference type="Proteomes" id="UP001304769">
    <property type="component" value="Unassembled WGS sequence"/>
</dbReference>
<dbReference type="PROSITE" id="PS51318">
    <property type="entry name" value="TAT"/>
    <property type="match status" value="1"/>
</dbReference>